<proteinExistence type="predicted"/>
<reference evidence="2 3" key="1">
    <citation type="journal article" date="2020" name="ISME J.">
        <title>Uncovering the hidden diversity of litter-decomposition mechanisms in mushroom-forming fungi.</title>
        <authorList>
            <person name="Floudas D."/>
            <person name="Bentzer J."/>
            <person name="Ahren D."/>
            <person name="Johansson T."/>
            <person name="Persson P."/>
            <person name="Tunlid A."/>
        </authorList>
    </citation>
    <scope>NUCLEOTIDE SEQUENCE [LARGE SCALE GENOMIC DNA]</scope>
    <source>
        <strain evidence="2 3">CBS 146.42</strain>
    </source>
</reference>
<keyword evidence="1" id="KW-0812">Transmembrane</keyword>
<dbReference type="EMBL" id="JAACJO010000006">
    <property type="protein sequence ID" value="KAF5356873.1"/>
    <property type="molecule type" value="Genomic_DNA"/>
</dbReference>
<evidence type="ECO:0000313" key="3">
    <source>
        <dbReference type="Proteomes" id="UP000559027"/>
    </source>
</evidence>
<protein>
    <submittedName>
        <fullName evidence="2">Uncharacterized protein</fullName>
    </submittedName>
</protein>
<comment type="caution">
    <text evidence="2">The sequence shown here is derived from an EMBL/GenBank/DDBJ whole genome shotgun (WGS) entry which is preliminary data.</text>
</comment>
<gene>
    <name evidence="2" type="ORF">D9756_006868</name>
</gene>
<keyword evidence="1" id="KW-1133">Transmembrane helix</keyword>
<keyword evidence="1" id="KW-0472">Membrane</keyword>
<dbReference type="Proteomes" id="UP000559027">
    <property type="component" value="Unassembled WGS sequence"/>
</dbReference>
<dbReference type="AlphaFoldDB" id="A0A8H5LH28"/>
<feature type="transmembrane region" description="Helical" evidence="1">
    <location>
        <begin position="209"/>
        <end position="234"/>
    </location>
</feature>
<name>A0A8H5LH28_9AGAR</name>
<accession>A0A8H5LH28</accession>
<sequence length="381" mass="42248">MAGLINRTFDDRDPQVDFTPDSNTFWILREPTEGSFYNNTTSVINSTNWSISLVSVGLLTLLADIEIRFFARKSFPEMATGVYAYGQLRSGMFHSALDCSPSECSHFDSYKDNFSPPVPTSVKQSVLFPIALRLISPLQDLLFTYHFDTPEMHNLTLFGDTEVLSDLWFDRFDLEIPTNKSGTSTSGAILSQATSSEPLSSPYHHNTPVGGIVGGCVGGLVILLGLLIALFFYYRRKRTRSQKNTGAPTKEILGPFFVSSPFIPPPKSPFSSQSTIIIPTERHTVYDLEGCHWVSPHHEVDAGPVILGHNVITGGMLPPQYEQVFTSSTSQSDLEEPRRLVATREETIRGETRGVWDSKATYCLSWREDESSGPSDGRVGC</sequence>
<evidence type="ECO:0000256" key="1">
    <source>
        <dbReference type="SAM" id="Phobius"/>
    </source>
</evidence>
<organism evidence="2 3">
    <name type="scientific">Leucocoprinus leucothites</name>
    <dbReference type="NCBI Taxonomy" id="201217"/>
    <lineage>
        <taxon>Eukaryota</taxon>
        <taxon>Fungi</taxon>
        <taxon>Dikarya</taxon>
        <taxon>Basidiomycota</taxon>
        <taxon>Agaricomycotina</taxon>
        <taxon>Agaricomycetes</taxon>
        <taxon>Agaricomycetidae</taxon>
        <taxon>Agaricales</taxon>
        <taxon>Agaricineae</taxon>
        <taxon>Agaricaceae</taxon>
        <taxon>Leucocoprinus</taxon>
    </lineage>
</organism>
<evidence type="ECO:0000313" key="2">
    <source>
        <dbReference type="EMBL" id="KAF5356873.1"/>
    </source>
</evidence>
<keyword evidence="3" id="KW-1185">Reference proteome</keyword>